<gene>
    <name evidence="3" type="ORF">HDK90DRAFT_236045</name>
</gene>
<name>A0ABR1YPG6_9PEZI</name>
<feature type="compositionally biased region" description="Basic residues" evidence="2">
    <location>
        <begin position="1"/>
        <end position="11"/>
    </location>
</feature>
<evidence type="ECO:0000256" key="2">
    <source>
        <dbReference type="SAM" id="MobiDB-lite"/>
    </source>
</evidence>
<feature type="compositionally biased region" description="Basic and acidic residues" evidence="2">
    <location>
        <begin position="27"/>
        <end position="40"/>
    </location>
</feature>
<evidence type="ECO:0000313" key="3">
    <source>
        <dbReference type="EMBL" id="KAK8235186.1"/>
    </source>
</evidence>
<evidence type="ECO:0000313" key="4">
    <source>
        <dbReference type="Proteomes" id="UP001492380"/>
    </source>
</evidence>
<comment type="caution">
    <text evidence="3">The sequence shown here is derived from an EMBL/GenBank/DDBJ whole genome shotgun (WGS) entry which is preliminary data.</text>
</comment>
<reference evidence="3 4" key="1">
    <citation type="submission" date="2024-04" db="EMBL/GenBank/DDBJ databases">
        <title>Phyllosticta paracitricarpa is synonymous to the EU quarantine fungus P. citricarpa based on phylogenomic analyses.</title>
        <authorList>
            <consortium name="Lawrence Berkeley National Laboratory"/>
            <person name="Van Ingen-Buijs V.A."/>
            <person name="Van Westerhoven A.C."/>
            <person name="Haridas S."/>
            <person name="Skiadas P."/>
            <person name="Martin F."/>
            <person name="Groenewald J.Z."/>
            <person name="Crous P.W."/>
            <person name="Seidl M.F."/>
        </authorList>
    </citation>
    <scope>NUCLEOTIDE SEQUENCE [LARGE SCALE GENOMIC DNA]</scope>
    <source>
        <strain evidence="3 4">CBS 123374</strain>
    </source>
</reference>
<protein>
    <submittedName>
        <fullName evidence="3">Uncharacterized protein</fullName>
    </submittedName>
</protein>
<accession>A0ABR1YPG6</accession>
<dbReference type="Proteomes" id="UP001492380">
    <property type="component" value="Unassembled WGS sequence"/>
</dbReference>
<proteinExistence type="predicted"/>
<sequence length="274" mass="32005">MAKPRSTKQTRARREDESPVTRKRAKLTPEAKDIETEERGPSEIEGLCVSLAKEKEIENAEKENNLYQLVRSVKDGIDQNSTSLHELLALQRGQGPKIEEVAAQWSREKEDLEQRLESKQQELEACVVELGLFQERFLKCEDSRWAPEGDQPIAFAVKNLHASIRAWARKYSVECFKAPLSQKQAKKEWVRQQSLLHWVVKVTSFKDHRSLTEMEHPFLVLAALLSQFLFRAIFEDPFFHFRDPKNMFGDYTFRMMALKMFLQMWKGKSLTPYI</sequence>
<evidence type="ECO:0000256" key="1">
    <source>
        <dbReference type="SAM" id="Coils"/>
    </source>
</evidence>
<feature type="region of interest" description="Disordered" evidence="2">
    <location>
        <begin position="1"/>
        <end position="40"/>
    </location>
</feature>
<feature type="coiled-coil region" evidence="1">
    <location>
        <begin position="102"/>
        <end position="129"/>
    </location>
</feature>
<keyword evidence="4" id="KW-1185">Reference proteome</keyword>
<dbReference type="EMBL" id="JBBWRZ010000005">
    <property type="protein sequence ID" value="KAK8235186.1"/>
    <property type="molecule type" value="Genomic_DNA"/>
</dbReference>
<keyword evidence="1" id="KW-0175">Coiled coil</keyword>
<organism evidence="3 4">
    <name type="scientific">Phyllosticta capitalensis</name>
    <dbReference type="NCBI Taxonomy" id="121624"/>
    <lineage>
        <taxon>Eukaryota</taxon>
        <taxon>Fungi</taxon>
        <taxon>Dikarya</taxon>
        <taxon>Ascomycota</taxon>
        <taxon>Pezizomycotina</taxon>
        <taxon>Dothideomycetes</taxon>
        <taxon>Dothideomycetes incertae sedis</taxon>
        <taxon>Botryosphaeriales</taxon>
        <taxon>Phyllostictaceae</taxon>
        <taxon>Phyllosticta</taxon>
    </lineage>
</organism>